<sequence>MGVKKYFLKKYIFISKIKTINLKKDNQIDGFLIISIKLDSHFVHFIMIEERKD</sequence>
<proteinExistence type="predicted"/>
<name>A0A9W3JP50_BACTU</name>
<evidence type="ECO:0000313" key="2">
    <source>
        <dbReference type="Proteomes" id="UP000005257"/>
    </source>
</evidence>
<dbReference type="KEGG" id="btn:BTF1_14445"/>
<accession>A0A9W3JP50</accession>
<organism evidence="1 2">
    <name type="scientific">Bacillus thuringiensis HD-789</name>
    <dbReference type="NCBI Taxonomy" id="1217737"/>
    <lineage>
        <taxon>Bacteria</taxon>
        <taxon>Bacillati</taxon>
        <taxon>Bacillota</taxon>
        <taxon>Bacilli</taxon>
        <taxon>Bacillales</taxon>
        <taxon>Bacillaceae</taxon>
        <taxon>Bacillus</taxon>
        <taxon>Bacillus cereus group</taxon>
    </lineage>
</organism>
<dbReference type="Proteomes" id="UP000005257">
    <property type="component" value="Chromosome"/>
</dbReference>
<evidence type="ECO:0000313" key="1">
    <source>
        <dbReference type="EMBL" id="AFQ27068.1"/>
    </source>
</evidence>
<gene>
    <name evidence="1" type="ORF">BTF1_14445</name>
</gene>
<dbReference type="EMBL" id="CP003763">
    <property type="protein sequence ID" value="AFQ27068.1"/>
    <property type="molecule type" value="Genomic_DNA"/>
</dbReference>
<dbReference type="AlphaFoldDB" id="A0A9W3JP50"/>
<reference evidence="1 2" key="1">
    <citation type="journal article" date="2013" name="Genome Announc.">
        <title>Complete Genome Sequence of Bacillus thuringiensis Serovar Israelensis Strain HD-789.</title>
        <authorList>
            <person name="Doggett N.A."/>
            <person name="Stubben C.J."/>
            <person name="Chertkov O."/>
            <person name="Bruce D.C."/>
            <person name="Detter J.C."/>
            <person name="Johnson S.L."/>
            <person name="Han C.S."/>
        </authorList>
    </citation>
    <scope>NUCLEOTIDE SEQUENCE [LARGE SCALE GENOMIC DNA]</scope>
    <source>
        <strain evidence="1 2">HD-789</strain>
    </source>
</reference>
<protein>
    <submittedName>
        <fullName evidence="1">Transposase OrfB</fullName>
    </submittedName>
</protein>